<proteinExistence type="predicted"/>
<name>U4U8X9_DENPD</name>
<dbReference type="Proteomes" id="UP000030742">
    <property type="component" value="Unassembled WGS sequence"/>
</dbReference>
<protein>
    <submittedName>
        <fullName evidence="2">Uncharacterized protein</fullName>
    </submittedName>
</protein>
<dbReference type="AlphaFoldDB" id="U4U8X9"/>
<feature type="region of interest" description="Disordered" evidence="1">
    <location>
        <begin position="55"/>
        <end position="81"/>
    </location>
</feature>
<sequence length="81" mass="8409">MMFLISGPLDVCATSKVAKTVLISNPKTSTDGSGPPIGRSWPQPVKCPPALATTPGLPPATRSKSNPTTPNLISMVPLNRV</sequence>
<evidence type="ECO:0000313" key="3">
    <source>
        <dbReference type="Proteomes" id="UP000030742"/>
    </source>
</evidence>
<evidence type="ECO:0000256" key="1">
    <source>
        <dbReference type="SAM" id="MobiDB-lite"/>
    </source>
</evidence>
<accession>U4U8X9</accession>
<feature type="compositionally biased region" description="Polar residues" evidence="1">
    <location>
        <begin position="62"/>
        <end position="72"/>
    </location>
</feature>
<reference evidence="2 3" key="1">
    <citation type="journal article" date="2013" name="Genome Biol.">
        <title>Draft genome of the mountain pine beetle, Dendroctonus ponderosae Hopkins, a major forest pest.</title>
        <authorList>
            <person name="Keeling C.I."/>
            <person name="Yuen M.M."/>
            <person name="Liao N.Y."/>
            <person name="Docking T.R."/>
            <person name="Chan S.K."/>
            <person name="Taylor G.A."/>
            <person name="Palmquist D.L."/>
            <person name="Jackman S.D."/>
            <person name="Nguyen A."/>
            <person name="Li M."/>
            <person name="Henderson H."/>
            <person name="Janes J.K."/>
            <person name="Zhao Y."/>
            <person name="Pandoh P."/>
            <person name="Moore R."/>
            <person name="Sperling F.A."/>
            <person name="Huber D.P."/>
            <person name="Birol I."/>
            <person name="Jones S.J."/>
            <person name="Bohlmann J."/>
        </authorList>
    </citation>
    <scope>NUCLEOTIDE SEQUENCE</scope>
</reference>
<dbReference type="EMBL" id="KB631904">
    <property type="protein sequence ID" value="ERL87076.1"/>
    <property type="molecule type" value="Genomic_DNA"/>
</dbReference>
<gene>
    <name evidence="2" type="ORF">D910_04477</name>
</gene>
<evidence type="ECO:0000313" key="2">
    <source>
        <dbReference type="EMBL" id="ERL87076.1"/>
    </source>
</evidence>
<organism evidence="2 3">
    <name type="scientific">Dendroctonus ponderosae</name>
    <name type="common">Mountain pine beetle</name>
    <dbReference type="NCBI Taxonomy" id="77166"/>
    <lineage>
        <taxon>Eukaryota</taxon>
        <taxon>Metazoa</taxon>
        <taxon>Ecdysozoa</taxon>
        <taxon>Arthropoda</taxon>
        <taxon>Hexapoda</taxon>
        <taxon>Insecta</taxon>
        <taxon>Pterygota</taxon>
        <taxon>Neoptera</taxon>
        <taxon>Endopterygota</taxon>
        <taxon>Coleoptera</taxon>
        <taxon>Polyphaga</taxon>
        <taxon>Cucujiformia</taxon>
        <taxon>Curculionidae</taxon>
        <taxon>Scolytinae</taxon>
        <taxon>Dendroctonus</taxon>
    </lineage>
</organism>